<evidence type="ECO:0000313" key="6">
    <source>
        <dbReference type="EMBL" id="TSH96322.1"/>
    </source>
</evidence>
<dbReference type="PANTHER" id="PTHR30537:SF1">
    <property type="entry name" value="HTH-TYPE TRANSCRIPTIONAL REGULATOR PGRR"/>
    <property type="match status" value="1"/>
</dbReference>
<organism evidence="6 7">
    <name type="scientific">Verticiella sediminum</name>
    <dbReference type="NCBI Taxonomy" id="1247510"/>
    <lineage>
        <taxon>Bacteria</taxon>
        <taxon>Pseudomonadati</taxon>
        <taxon>Pseudomonadota</taxon>
        <taxon>Betaproteobacteria</taxon>
        <taxon>Burkholderiales</taxon>
        <taxon>Alcaligenaceae</taxon>
        <taxon>Verticiella</taxon>
    </lineage>
</organism>
<evidence type="ECO:0000256" key="2">
    <source>
        <dbReference type="ARBA" id="ARBA00023015"/>
    </source>
</evidence>
<dbReference type="InterPro" id="IPR036390">
    <property type="entry name" value="WH_DNA-bd_sf"/>
</dbReference>
<keyword evidence="4" id="KW-0804">Transcription</keyword>
<feature type="domain" description="HTH lysR-type" evidence="5">
    <location>
        <begin position="4"/>
        <end position="61"/>
    </location>
</feature>
<evidence type="ECO:0000313" key="7">
    <source>
        <dbReference type="Proteomes" id="UP000318405"/>
    </source>
</evidence>
<name>A0A556ATQ1_9BURK</name>
<dbReference type="PANTHER" id="PTHR30537">
    <property type="entry name" value="HTH-TYPE TRANSCRIPTIONAL REGULATOR"/>
    <property type="match status" value="1"/>
</dbReference>
<dbReference type="InterPro" id="IPR036388">
    <property type="entry name" value="WH-like_DNA-bd_sf"/>
</dbReference>
<dbReference type="RefSeq" id="WP_143947936.1">
    <property type="nucleotide sequence ID" value="NZ_BAABMB010000002.1"/>
</dbReference>
<dbReference type="SUPFAM" id="SSF53850">
    <property type="entry name" value="Periplasmic binding protein-like II"/>
    <property type="match status" value="1"/>
</dbReference>
<keyword evidence="3" id="KW-0238">DNA-binding</keyword>
<protein>
    <submittedName>
        <fullName evidence="6">LysR family transcriptional regulator</fullName>
    </submittedName>
</protein>
<sequence length="323" mass="35425">MGKPTLSDLRAFMAVAEHRSFRRAADFLGIARPSLSHAIRGLEDSLGVRLLHRTTRSVSLTEAGERLLGRLDPVMHGLDAALEEVTGEQGNLQGQLRINGNDASVELLLRTVVPEFLTRYPGVELDIVAEGRLVDIVEQGFDAGIRLGEAVPKDMVAVPLGPDIRFLAVASPRYLAARPAPEVPDALARHQCIRQRLPSGKRYRWEFSKRGQALEIDAPGPLTLDSNPLMVAAAIEGLGIAYVPEPYARAALDDGRLVTVLEDWCPRIPGLSLYFPGNRHVPASLRAFIDTIRDLRERVEGLAPSMPLRQSAPAVQPRRKRKG</sequence>
<gene>
    <name evidence="6" type="ORF">FOZ76_09605</name>
</gene>
<dbReference type="GO" id="GO:0006351">
    <property type="term" value="P:DNA-templated transcription"/>
    <property type="evidence" value="ECO:0007669"/>
    <property type="project" value="TreeGrafter"/>
</dbReference>
<dbReference type="InterPro" id="IPR005119">
    <property type="entry name" value="LysR_subst-bd"/>
</dbReference>
<proteinExistence type="inferred from homology"/>
<dbReference type="FunFam" id="1.10.10.10:FF:000001">
    <property type="entry name" value="LysR family transcriptional regulator"/>
    <property type="match status" value="1"/>
</dbReference>
<evidence type="ECO:0000259" key="5">
    <source>
        <dbReference type="PROSITE" id="PS50931"/>
    </source>
</evidence>
<comment type="similarity">
    <text evidence="1">Belongs to the LysR transcriptional regulatory family.</text>
</comment>
<accession>A0A556ATQ1</accession>
<dbReference type="Gene3D" id="3.40.190.290">
    <property type="match status" value="1"/>
</dbReference>
<dbReference type="Pfam" id="PF00126">
    <property type="entry name" value="HTH_1"/>
    <property type="match status" value="1"/>
</dbReference>
<dbReference type="InterPro" id="IPR058163">
    <property type="entry name" value="LysR-type_TF_proteobact-type"/>
</dbReference>
<dbReference type="GO" id="GO:0043565">
    <property type="term" value="F:sequence-specific DNA binding"/>
    <property type="evidence" value="ECO:0007669"/>
    <property type="project" value="TreeGrafter"/>
</dbReference>
<evidence type="ECO:0000256" key="3">
    <source>
        <dbReference type="ARBA" id="ARBA00023125"/>
    </source>
</evidence>
<dbReference type="InterPro" id="IPR000847">
    <property type="entry name" value="LysR_HTH_N"/>
</dbReference>
<dbReference type="Proteomes" id="UP000318405">
    <property type="component" value="Unassembled WGS sequence"/>
</dbReference>
<keyword evidence="2" id="KW-0805">Transcription regulation</keyword>
<dbReference type="GO" id="GO:0003700">
    <property type="term" value="F:DNA-binding transcription factor activity"/>
    <property type="evidence" value="ECO:0007669"/>
    <property type="project" value="InterPro"/>
</dbReference>
<dbReference type="CDD" id="cd08474">
    <property type="entry name" value="PBP2_CrgA_like_5"/>
    <property type="match status" value="1"/>
</dbReference>
<dbReference type="SUPFAM" id="SSF46785">
    <property type="entry name" value="Winged helix' DNA-binding domain"/>
    <property type="match status" value="1"/>
</dbReference>
<dbReference type="PROSITE" id="PS50931">
    <property type="entry name" value="HTH_LYSR"/>
    <property type="match status" value="1"/>
</dbReference>
<dbReference type="AlphaFoldDB" id="A0A556ATQ1"/>
<dbReference type="Pfam" id="PF03466">
    <property type="entry name" value="LysR_substrate"/>
    <property type="match status" value="1"/>
</dbReference>
<dbReference type="PRINTS" id="PR00039">
    <property type="entry name" value="HTHLYSR"/>
</dbReference>
<evidence type="ECO:0000256" key="1">
    <source>
        <dbReference type="ARBA" id="ARBA00009437"/>
    </source>
</evidence>
<dbReference type="Gene3D" id="1.10.10.10">
    <property type="entry name" value="Winged helix-like DNA-binding domain superfamily/Winged helix DNA-binding domain"/>
    <property type="match status" value="1"/>
</dbReference>
<keyword evidence="7" id="KW-1185">Reference proteome</keyword>
<evidence type="ECO:0000256" key="4">
    <source>
        <dbReference type="ARBA" id="ARBA00023163"/>
    </source>
</evidence>
<reference evidence="6 7" key="1">
    <citation type="submission" date="2019-07" db="EMBL/GenBank/DDBJ databases">
        <title>Qingshengfaniella alkalisoli gen. nov., sp. nov., isolated from saline soil.</title>
        <authorList>
            <person name="Xu L."/>
            <person name="Huang X.-X."/>
            <person name="Sun J.-Q."/>
        </authorList>
    </citation>
    <scope>NUCLEOTIDE SEQUENCE [LARGE SCALE GENOMIC DNA]</scope>
    <source>
        <strain evidence="6 7">DSM 27279</strain>
    </source>
</reference>
<dbReference type="OrthoDB" id="5525645at2"/>
<dbReference type="EMBL" id="VLTJ01000017">
    <property type="protein sequence ID" value="TSH96322.1"/>
    <property type="molecule type" value="Genomic_DNA"/>
</dbReference>
<comment type="caution">
    <text evidence="6">The sequence shown here is derived from an EMBL/GenBank/DDBJ whole genome shotgun (WGS) entry which is preliminary data.</text>
</comment>